<feature type="region of interest" description="Disordered" evidence="1">
    <location>
        <begin position="41"/>
        <end position="70"/>
    </location>
</feature>
<reference evidence="3" key="2">
    <citation type="submission" date="2019-01" db="EMBL/GenBank/DDBJ databases">
        <title>Genome sequence of Desulfonema ishimotonii strain Tokyo 01.</title>
        <authorList>
            <person name="Fukui M."/>
        </authorList>
    </citation>
    <scope>NUCLEOTIDE SEQUENCE [LARGE SCALE GENOMIC DNA]</scope>
    <source>
        <strain evidence="3">Tokyo 01</strain>
    </source>
</reference>
<feature type="compositionally biased region" description="Basic and acidic residues" evidence="1">
    <location>
        <begin position="61"/>
        <end position="70"/>
    </location>
</feature>
<evidence type="ECO:0000313" key="3">
    <source>
        <dbReference type="Proteomes" id="UP000288096"/>
    </source>
</evidence>
<dbReference type="AlphaFoldDB" id="A0A401FTW2"/>
<accession>A0A401FTW2</accession>
<gene>
    <name evidence="2" type="ORF">DENIS_1358</name>
</gene>
<keyword evidence="3" id="KW-1185">Reference proteome</keyword>
<protein>
    <submittedName>
        <fullName evidence="2">Uncharacterized protein</fullName>
    </submittedName>
</protein>
<evidence type="ECO:0000313" key="2">
    <source>
        <dbReference type="EMBL" id="GBC60406.1"/>
    </source>
</evidence>
<feature type="compositionally biased region" description="Basic and acidic residues" evidence="1">
    <location>
        <begin position="1"/>
        <end position="10"/>
    </location>
</feature>
<comment type="caution">
    <text evidence="2">The sequence shown here is derived from an EMBL/GenBank/DDBJ whole genome shotgun (WGS) entry which is preliminary data.</text>
</comment>
<dbReference type="Proteomes" id="UP000288096">
    <property type="component" value="Unassembled WGS sequence"/>
</dbReference>
<evidence type="ECO:0000256" key="1">
    <source>
        <dbReference type="SAM" id="MobiDB-lite"/>
    </source>
</evidence>
<name>A0A401FTW2_9BACT</name>
<sequence length="70" mass="7791">MISGKEDTVQRRGGQNPGYSATDMKRICRILPTLPGDIYSWKSPKEGRLSARSQMAGRGRAKPDLRTDNL</sequence>
<feature type="region of interest" description="Disordered" evidence="1">
    <location>
        <begin position="1"/>
        <end position="22"/>
    </location>
</feature>
<proteinExistence type="predicted"/>
<organism evidence="2 3">
    <name type="scientific">Desulfonema ishimotonii</name>
    <dbReference type="NCBI Taxonomy" id="45657"/>
    <lineage>
        <taxon>Bacteria</taxon>
        <taxon>Pseudomonadati</taxon>
        <taxon>Thermodesulfobacteriota</taxon>
        <taxon>Desulfobacteria</taxon>
        <taxon>Desulfobacterales</taxon>
        <taxon>Desulfococcaceae</taxon>
        <taxon>Desulfonema</taxon>
    </lineage>
</organism>
<dbReference type="EMBL" id="BEXT01000001">
    <property type="protein sequence ID" value="GBC60406.1"/>
    <property type="molecule type" value="Genomic_DNA"/>
</dbReference>
<reference evidence="3" key="1">
    <citation type="submission" date="2017-11" db="EMBL/GenBank/DDBJ databases">
        <authorList>
            <person name="Watanabe M."/>
            <person name="Kojima H."/>
        </authorList>
    </citation>
    <scope>NUCLEOTIDE SEQUENCE [LARGE SCALE GENOMIC DNA]</scope>
    <source>
        <strain evidence="3">Tokyo 01</strain>
    </source>
</reference>